<dbReference type="Pfam" id="PF01546">
    <property type="entry name" value="Peptidase_M20"/>
    <property type="match status" value="1"/>
</dbReference>
<evidence type="ECO:0000256" key="2">
    <source>
        <dbReference type="ARBA" id="ARBA00006247"/>
    </source>
</evidence>
<dbReference type="Gene3D" id="3.30.70.360">
    <property type="match status" value="1"/>
</dbReference>
<evidence type="ECO:0000256" key="6">
    <source>
        <dbReference type="SAM" id="SignalP"/>
    </source>
</evidence>
<dbReference type="InterPro" id="IPR036264">
    <property type="entry name" value="Bact_exopeptidase_dim_dom"/>
</dbReference>
<dbReference type="InterPro" id="IPR050072">
    <property type="entry name" value="Peptidase_M20A"/>
</dbReference>
<feature type="chain" id="PRO_5040440303" description="Peptidase M20 dimerisation domain-containing protein" evidence="6">
    <location>
        <begin position="21"/>
        <end position="382"/>
    </location>
</feature>
<evidence type="ECO:0000256" key="4">
    <source>
        <dbReference type="ARBA" id="ARBA00022801"/>
    </source>
</evidence>
<evidence type="ECO:0000256" key="5">
    <source>
        <dbReference type="ARBA" id="ARBA00022833"/>
    </source>
</evidence>
<dbReference type="InterPro" id="IPR011650">
    <property type="entry name" value="Peptidase_M20_dimer"/>
</dbReference>
<feature type="domain" description="Peptidase M20 dimerisation" evidence="7">
    <location>
        <begin position="194"/>
        <end position="293"/>
    </location>
</feature>
<dbReference type="PROSITE" id="PS00758">
    <property type="entry name" value="ARGE_DAPE_CPG2_1"/>
    <property type="match status" value="1"/>
</dbReference>
<dbReference type="AlphaFoldDB" id="A0A9P8W1T4"/>
<dbReference type="EMBL" id="JAGPYM010000015">
    <property type="protein sequence ID" value="KAH6886868.1"/>
    <property type="molecule type" value="Genomic_DNA"/>
</dbReference>
<feature type="signal peptide" evidence="6">
    <location>
        <begin position="1"/>
        <end position="20"/>
    </location>
</feature>
<accession>A0A9P8W1T4</accession>
<dbReference type="CDD" id="cd05652">
    <property type="entry name" value="M20_ArgE_DapE-like_fungal"/>
    <property type="match status" value="1"/>
</dbReference>
<evidence type="ECO:0000259" key="7">
    <source>
        <dbReference type="Pfam" id="PF07687"/>
    </source>
</evidence>
<keyword evidence="9" id="KW-1185">Reference proteome</keyword>
<dbReference type="GO" id="GO:0016787">
    <property type="term" value="F:hydrolase activity"/>
    <property type="evidence" value="ECO:0007669"/>
    <property type="project" value="UniProtKB-KW"/>
</dbReference>
<dbReference type="Gene3D" id="3.40.630.10">
    <property type="entry name" value="Zn peptidases"/>
    <property type="match status" value="1"/>
</dbReference>
<dbReference type="Pfam" id="PF07687">
    <property type="entry name" value="M20_dimer"/>
    <property type="match status" value="1"/>
</dbReference>
<comment type="cofactor">
    <cofactor evidence="1">
        <name>Zn(2+)</name>
        <dbReference type="ChEBI" id="CHEBI:29105"/>
    </cofactor>
</comment>
<keyword evidence="3" id="KW-0479">Metal-binding</keyword>
<evidence type="ECO:0000313" key="8">
    <source>
        <dbReference type="EMBL" id="KAH6886868.1"/>
    </source>
</evidence>
<dbReference type="PROSITE" id="PS00759">
    <property type="entry name" value="ARGE_DAPE_CPG2_2"/>
    <property type="match status" value="1"/>
</dbReference>
<dbReference type="Proteomes" id="UP000777438">
    <property type="component" value="Unassembled WGS sequence"/>
</dbReference>
<keyword evidence="6" id="KW-0732">Signal</keyword>
<protein>
    <recommendedName>
        <fullName evidence="7">Peptidase M20 dimerisation domain-containing protein</fullName>
    </recommendedName>
</protein>
<dbReference type="SUPFAM" id="SSF55031">
    <property type="entry name" value="Bacterial exopeptidase dimerisation domain"/>
    <property type="match status" value="1"/>
</dbReference>
<dbReference type="GO" id="GO:0046872">
    <property type="term" value="F:metal ion binding"/>
    <property type="evidence" value="ECO:0007669"/>
    <property type="project" value="UniProtKB-KW"/>
</dbReference>
<organism evidence="8 9">
    <name type="scientific">Thelonectria olida</name>
    <dbReference type="NCBI Taxonomy" id="1576542"/>
    <lineage>
        <taxon>Eukaryota</taxon>
        <taxon>Fungi</taxon>
        <taxon>Dikarya</taxon>
        <taxon>Ascomycota</taxon>
        <taxon>Pezizomycotina</taxon>
        <taxon>Sordariomycetes</taxon>
        <taxon>Hypocreomycetidae</taxon>
        <taxon>Hypocreales</taxon>
        <taxon>Nectriaceae</taxon>
        <taxon>Thelonectria</taxon>
    </lineage>
</organism>
<dbReference type="InterPro" id="IPR002933">
    <property type="entry name" value="Peptidase_M20"/>
</dbReference>
<dbReference type="PANTHER" id="PTHR43808:SF8">
    <property type="entry name" value="PEPTIDASE M20 DIMERISATION DOMAIN-CONTAINING PROTEIN"/>
    <property type="match status" value="1"/>
</dbReference>
<name>A0A9P8W1T4_9HYPO</name>
<dbReference type="PANTHER" id="PTHR43808">
    <property type="entry name" value="ACETYLORNITHINE DEACETYLASE"/>
    <property type="match status" value="1"/>
</dbReference>
<gene>
    <name evidence="8" type="ORF">B0T10DRAFT_443012</name>
</gene>
<dbReference type="InterPro" id="IPR001261">
    <property type="entry name" value="ArgE/DapE_CS"/>
</dbReference>
<comment type="similarity">
    <text evidence="2">Belongs to the peptidase M20A family.</text>
</comment>
<dbReference type="OrthoDB" id="3064516at2759"/>
<evidence type="ECO:0000256" key="3">
    <source>
        <dbReference type="ARBA" id="ARBA00022723"/>
    </source>
</evidence>
<evidence type="ECO:0000313" key="9">
    <source>
        <dbReference type="Proteomes" id="UP000777438"/>
    </source>
</evidence>
<keyword evidence="5" id="KW-0862">Zinc</keyword>
<keyword evidence="4" id="KW-0378">Hydrolase</keyword>
<proteinExistence type="inferred from homology"/>
<dbReference type="SUPFAM" id="SSF53187">
    <property type="entry name" value="Zn-dependent exopeptidases"/>
    <property type="match status" value="1"/>
</dbReference>
<evidence type="ECO:0000256" key="1">
    <source>
        <dbReference type="ARBA" id="ARBA00001947"/>
    </source>
</evidence>
<comment type="caution">
    <text evidence="8">The sequence shown here is derived from an EMBL/GenBank/DDBJ whole genome shotgun (WGS) entry which is preliminary data.</text>
</comment>
<reference evidence="8 9" key="1">
    <citation type="journal article" date="2021" name="Nat. Commun.">
        <title>Genetic determinants of endophytism in the Arabidopsis root mycobiome.</title>
        <authorList>
            <person name="Mesny F."/>
            <person name="Miyauchi S."/>
            <person name="Thiergart T."/>
            <person name="Pickel B."/>
            <person name="Atanasova L."/>
            <person name="Karlsson M."/>
            <person name="Huettel B."/>
            <person name="Barry K.W."/>
            <person name="Haridas S."/>
            <person name="Chen C."/>
            <person name="Bauer D."/>
            <person name="Andreopoulos W."/>
            <person name="Pangilinan J."/>
            <person name="LaButti K."/>
            <person name="Riley R."/>
            <person name="Lipzen A."/>
            <person name="Clum A."/>
            <person name="Drula E."/>
            <person name="Henrissat B."/>
            <person name="Kohler A."/>
            <person name="Grigoriev I.V."/>
            <person name="Martin F.M."/>
            <person name="Hacquard S."/>
        </authorList>
    </citation>
    <scope>NUCLEOTIDE SEQUENCE [LARGE SCALE GENOMIC DNA]</scope>
    <source>
        <strain evidence="8 9">MPI-CAGE-CH-0241</strain>
    </source>
</reference>
<sequence>MKTTTSFVSACLAGWAISAAVDVQQPLLTPRLGPSLSSLLDLHKSLVQRPSITGSEANVSEFLTTYLRARGFTVEGQPVDGDRENVFAYLHGSRSTRVLVTSHIDTVPPYWPYERRGDELWGRGTVDAKGSVAAQIIAVESLLHESKISQGDIALLFVVGEETGGAGMRAANELGLSWESVIFGEPTELKLARGHKGAMGFTVKAKGKAGHSGYPETGRNAIDLLVQGLAALKLVELPWSEDLGNTTINVGKIEGGFAPNVIPANASATAVVRIASGSPKEIQKLVRDALGKVSSDIEVEFTAGIGPVPIDYDIDGFETIAVSYGTDIPSLGGHHKRYLFGPGSILEAHSAHEHLKISDLEDAVNGYKTLITESLKRNASSN</sequence>